<keyword evidence="2" id="KW-1185">Reference proteome</keyword>
<gene>
    <name evidence="1" type="ORF">Ctob_014916</name>
</gene>
<dbReference type="Proteomes" id="UP000037460">
    <property type="component" value="Unassembled WGS sequence"/>
</dbReference>
<dbReference type="EMBL" id="JWZX01001119">
    <property type="protein sequence ID" value="KOO34731.1"/>
    <property type="molecule type" value="Genomic_DNA"/>
</dbReference>
<name>A0A0M0K779_9EUKA</name>
<proteinExistence type="predicted"/>
<organism evidence="1 2">
    <name type="scientific">Chrysochromulina tobinii</name>
    <dbReference type="NCBI Taxonomy" id="1460289"/>
    <lineage>
        <taxon>Eukaryota</taxon>
        <taxon>Haptista</taxon>
        <taxon>Haptophyta</taxon>
        <taxon>Prymnesiophyceae</taxon>
        <taxon>Prymnesiales</taxon>
        <taxon>Chrysochromulinaceae</taxon>
        <taxon>Chrysochromulina</taxon>
    </lineage>
</organism>
<comment type="caution">
    <text evidence="1">The sequence shown here is derived from an EMBL/GenBank/DDBJ whole genome shotgun (WGS) entry which is preliminary data.</text>
</comment>
<evidence type="ECO:0000313" key="1">
    <source>
        <dbReference type="EMBL" id="KOO34731.1"/>
    </source>
</evidence>
<reference evidence="2" key="1">
    <citation type="journal article" date="2015" name="PLoS Genet.">
        <title>Genome Sequence and Transcriptome Analyses of Chrysochromulina tobin: Metabolic Tools for Enhanced Algal Fitness in the Prominent Order Prymnesiales (Haptophyceae).</title>
        <authorList>
            <person name="Hovde B.T."/>
            <person name="Deodato C.R."/>
            <person name="Hunsperger H.M."/>
            <person name="Ryken S.A."/>
            <person name="Yost W."/>
            <person name="Jha R.K."/>
            <person name="Patterson J."/>
            <person name="Monnat R.J. Jr."/>
            <person name="Barlow S.B."/>
            <person name="Starkenburg S.R."/>
            <person name="Cattolico R.A."/>
        </authorList>
    </citation>
    <scope>NUCLEOTIDE SEQUENCE</scope>
    <source>
        <strain evidence="2">CCMP291</strain>
    </source>
</reference>
<evidence type="ECO:0000313" key="2">
    <source>
        <dbReference type="Proteomes" id="UP000037460"/>
    </source>
</evidence>
<dbReference type="AlphaFoldDB" id="A0A0M0K779"/>
<protein>
    <submittedName>
        <fullName evidence="1">Uncharacterized protein</fullName>
    </submittedName>
</protein>
<sequence length="247" mass="27086">MIIPRVEMDTEATGLLKLMLRIKLPAEKAIEKKLQILCKDPRNDAAEFKGIPTKLASGAEVRMIWSGDLSTARARNGLNRVAAVSAELNNKSSEEMKKLKSELEKQIKVNADTLLEHDTKITAYTARMQELMDKQVTVIADMQKQMGDSEAAHVKSLTDTEAAHAKALADTEASFQKQMDDMRSVMREQQQMQLGFAADAAQLTQALSSFMVGVKQEMLEQRAAVQASALAIKELKDGSAGSADDGF</sequence>
<accession>A0A0M0K779</accession>